<proteinExistence type="predicted"/>
<reference evidence="1" key="1">
    <citation type="submission" date="2020-05" db="EMBL/GenBank/DDBJ databases">
        <authorList>
            <person name="Chiriac C."/>
            <person name="Salcher M."/>
            <person name="Ghai R."/>
            <person name="Kavagutti S V."/>
        </authorList>
    </citation>
    <scope>NUCLEOTIDE SEQUENCE</scope>
</reference>
<protein>
    <submittedName>
        <fullName evidence="1">Unannotated protein</fullName>
    </submittedName>
</protein>
<dbReference type="AlphaFoldDB" id="A0A6J6CYK4"/>
<dbReference type="EMBL" id="CAEZSV010000147">
    <property type="protein sequence ID" value="CAB4556751.1"/>
    <property type="molecule type" value="Genomic_DNA"/>
</dbReference>
<gene>
    <name evidence="1" type="ORF">UFOPK1506_00805</name>
</gene>
<organism evidence="1">
    <name type="scientific">freshwater metagenome</name>
    <dbReference type="NCBI Taxonomy" id="449393"/>
    <lineage>
        <taxon>unclassified sequences</taxon>
        <taxon>metagenomes</taxon>
        <taxon>ecological metagenomes</taxon>
    </lineage>
</organism>
<evidence type="ECO:0000313" key="1">
    <source>
        <dbReference type="EMBL" id="CAB4556751.1"/>
    </source>
</evidence>
<accession>A0A6J6CYK4</accession>
<sequence>MLFRESNYFGGVFDWIGGACHEWRSNFRCNLSRRNFIAERGDCPRWGTDPNQSRINNSLGERCILREKSITRVNRIGASSFSCCDYFFNVEITLGCCGSIKGVSLIAGENVLCVSIAMRVHGDWNQAVIFCSSRHTDGDFTTISYQDAFDRHNLARSQ</sequence>
<name>A0A6J6CYK4_9ZZZZ</name>